<keyword evidence="2" id="KW-1185">Reference proteome</keyword>
<proteinExistence type="predicted"/>
<dbReference type="Proteomes" id="UP000567067">
    <property type="component" value="Unassembled WGS sequence"/>
</dbReference>
<accession>A0A7W3SYN2</accession>
<protein>
    <submittedName>
        <fullName evidence="1">Enamine deaminase RidA (YjgF/YER057c/UK114 family)</fullName>
    </submittedName>
</protein>
<dbReference type="SUPFAM" id="SSF55298">
    <property type="entry name" value="YjgF-like"/>
    <property type="match status" value="1"/>
</dbReference>
<dbReference type="Gene3D" id="3.30.1330.40">
    <property type="entry name" value="RutC-like"/>
    <property type="match status" value="1"/>
</dbReference>
<sequence>MFLSGTASIDAQGETFHVGNIDKQIHETFNVISTLIQDANMDMQCWMEGVVFFKNPAYVQEYLDAIEQNERAALPVILCVADICRDDLLFEIDGVFAKKGE</sequence>
<organism evidence="1 2">
    <name type="scientific">Fontibacillus solani</name>
    <dbReference type="NCBI Taxonomy" id="1572857"/>
    <lineage>
        <taxon>Bacteria</taxon>
        <taxon>Bacillati</taxon>
        <taxon>Bacillota</taxon>
        <taxon>Bacilli</taxon>
        <taxon>Bacillales</taxon>
        <taxon>Paenibacillaceae</taxon>
        <taxon>Fontibacillus</taxon>
    </lineage>
</organism>
<dbReference type="RefSeq" id="WP_182540419.1">
    <property type="nucleotide sequence ID" value="NZ_JACJIP010000062.1"/>
</dbReference>
<gene>
    <name evidence="1" type="ORF">FHR92_005192</name>
</gene>
<name>A0A7W3SYN2_9BACL</name>
<dbReference type="InterPro" id="IPR035959">
    <property type="entry name" value="RutC-like_sf"/>
</dbReference>
<evidence type="ECO:0000313" key="2">
    <source>
        <dbReference type="Proteomes" id="UP000567067"/>
    </source>
</evidence>
<comment type="caution">
    <text evidence="1">The sequence shown here is derived from an EMBL/GenBank/DDBJ whole genome shotgun (WGS) entry which is preliminary data.</text>
</comment>
<dbReference type="AlphaFoldDB" id="A0A7W3SYN2"/>
<reference evidence="1 2" key="1">
    <citation type="submission" date="2020-08" db="EMBL/GenBank/DDBJ databases">
        <title>Genomic Encyclopedia of Type Strains, Phase III (KMG-III): the genomes of soil and plant-associated and newly described type strains.</title>
        <authorList>
            <person name="Whitman W."/>
        </authorList>
    </citation>
    <scope>NUCLEOTIDE SEQUENCE [LARGE SCALE GENOMIC DNA]</scope>
    <source>
        <strain evidence="1 2">CECT 8693</strain>
    </source>
</reference>
<dbReference type="EMBL" id="JACJIP010000062">
    <property type="protein sequence ID" value="MBA9088674.1"/>
    <property type="molecule type" value="Genomic_DNA"/>
</dbReference>
<evidence type="ECO:0000313" key="1">
    <source>
        <dbReference type="EMBL" id="MBA9088674.1"/>
    </source>
</evidence>